<dbReference type="InterPro" id="IPR045865">
    <property type="entry name" value="ACT-like_dom_sf"/>
</dbReference>
<comment type="function">
    <text evidence="8">Catalyzes the synthesis of D-serine from L-serine. D-serine is a key coagonist with glutamate at NMDA receptors. Has dehydratase activity towards both L-serine and D-serine.</text>
</comment>
<protein>
    <recommendedName>
        <fullName evidence="10">Serine racemase</fullName>
        <ecNumber evidence="9">5.1.1.18</ecNumber>
    </recommendedName>
    <alternativeName>
        <fullName evidence="11">D-serine ammonia-lyase</fullName>
    </alternativeName>
    <alternativeName>
        <fullName evidence="13">D-serine dehydratase</fullName>
    </alternativeName>
    <alternativeName>
        <fullName evidence="12">L-serine ammonia-lyase</fullName>
    </alternativeName>
    <alternativeName>
        <fullName evidence="5">L-serine dehydratase</fullName>
    </alternativeName>
</protein>
<dbReference type="GO" id="GO:0009097">
    <property type="term" value="P:isoleucine biosynthetic process"/>
    <property type="evidence" value="ECO:0007669"/>
    <property type="project" value="TreeGrafter"/>
</dbReference>
<dbReference type="GO" id="GO:0006565">
    <property type="term" value="P:L-serine catabolic process"/>
    <property type="evidence" value="ECO:0007669"/>
    <property type="project" value="TreeGrafter"/>
</dbReference>
<name>A0AB34J9U8_PRYPA</name>
<dbReference type="InterPro" id="IPR001926">
    <property type="entry name" value="TrpB-like_PALP"/>
</dbReference>
<keyword evidence="3" id="KW-0663">Pyridoxal phosphate</keyword>
<evidence type="ECO:0000256" key="11">
    <source>
        <dbReference type="ARBA" id="ARBA00076108"/>
    </source>
</evidence>
<accession>A0AB34J9U8</accession>
<dbReference type="Proteomes" id="UP001515480">
    <property type="component" value="Unassembled WGS sequence"/>
</dbReference>
<evidence type="ECO:0000256" key="6">
    <source>
        <dbReference type="ARBA" id="ARBA00050422"/>
    </source>
</evidence>
<sequence length="457" mass="48674">MRPSQLARVAASRHAPPRAAWLPRRLSSSAAPPHALPASDCVKFEDCVRASHRIRSGIIHTECSRSHWLSETTACHIYLKKEQMQFTGSFKERGARNAIMSLSPQQREKGVIAASAGNHALALAWHGRQLNVPVTVVMPTVAPMTKVQNCKSFGANVIIHGAHIGEAKEWALTGDPANFEKTYINGYDDVEIIAGTGTLGIEMLQDVPNADVIVVPVGGAGLIAGIALAAKTLNPTIKIIGVEPRRCASYTAALEAGYPVKAHVLPTLADGLAVPQVGPHAFVVARRWVDEVVCVDEKDVALAVLRLVEQQKMVVEGGGATGLAALLPGGPLDRPDMKGKHVLVPLCGGNIDVNVLGRVIERGLAADGRLVRLTIAVSDRPGGIADLASVLAKNGASVKDIFHERAWLHTSVDQVTIKAVLETLGPEHNNLLMKSLTTAYPGVDIKLEGTWCKDSID</sequence>
<dbReference type="FunFam" id="3.40.50.1100:FF:000007">
    <property type="entry name" value="L-threonine dehydratase catabolic TdcB"/>
    <property type="match status" value="1"/>
</dbReference>
<evidence type="ECO:0000256" key="1">
    <source>
        <dbReference type="ARBA" id="ARBA00001933"/>
    </source>
</evidence>
<dbReference type="CDD" id="cd01562">
    <property type="entry name" value="Thr-dehyd"/>
    <property type="match status" value="1"/>
</dbReference>
<proteinExistence type="inferred from homology"/>
<evidence type="ECO:0000256" key="10">
    <source>
        <dbReference type="ARBA" id="ARBA00070760"/>
    </source>
</evidence>
<dbReference type="PANTHER" id="PTHR48078:SF19">
    <property type="entry name" value="ACT DOMAIN-CONTAINING PROTEIN"/>
    <property type="match status" value="1"/>
</dbReference>
<dbReference type="InterPro" id="IPR005789">
    <property type="entry name" value="Thr_deHydtase_catblc"/>
</dbReference>
<dbReference type="GO" id="GO:0030170">
    <property type="term" value="F:pyridoxal phosphate binding"/>
    <property type="evidence" value="ECO:0007669"/>
    <property type="project" value="UniProtKB-ARBA"/>
</dbReference>
<feature type="domain" description="Tryptophan synthase beta chain-like PALP" evidence="14">
    <location>
        <begin position="55"/>
        <end position="348"/>
    </location>
</feature>
<dbReference type="GO" id="GO:0030378">
    <property type="term" value="F:serine racemase activity"/>
    <property type="evidence" value="ECO:0007669"/>
    <property type="project" value="UniProtKB-EC"/>
</dbReference>
<evidence type="ECO:0000256" key="3">
    <source>
        <dbReference type="ARBA" id="ARBA00022898"/>
    </source>
</evidence>
<comment type="catalytic activity">
    <reaction evidence="6">
        <text>D-serine = pyruvate + NH4(+)</text>
        <dbReference type="Rhea" id="RHEA:13977"/>
        <dbReference type="ChEBI" id="CHEBI:15361"/>
        <dbReference type="ChEBI" id="CHEBI:28938"/>
        <dbReference type="ChEBI" id="CHEBI:35247"/>
        <dbReference type="EC" id="4.3.1.18"/>
    </reaction>
</comment>
<evidence type="ECO:0000313" key="15">
    <source>
        <dbReference type="EMBL" id="KAL1515540.1"/>
    </source>
</evidence>
<dbReference type="GO" id="GO:0008721">
    <property type="term" value="F:D-serine ammonia-lyase activity"/>
    <property type="evidence" value="ECO:0007669"/>
    <property type="project" value="UniProtKB-EC"/>
</dbReference>
<dbReference type="AlphaFoldDB" id="A0AB34J9U8"/>
<comment type="cofactor">
    <cofactor evidence="1">
        <name>pyridoxal 5'-phosphate</name>
        <dbReference type="ChEBI" id="CHEBI:597326"/>
    </cofactor>
</comment>
<dbReference type="InterPro" id="IPR044561">
    <property type="entry name" value="ACT_ThrD-II-like"/>
</dbReference>
<dbReference type="GO" id="GO:0004794">
    <property type="term" value="F:threonine deaminase activity"/>
    <property type="evidence" value="ECO:0007669"/>
    <property type="project" value="InterPro"/>
</dbReference>
<evidence type="ECO:0000256" key="4">
    <source>
        <dbReference type="ARBA" id="ARBA00023239"/>
    </source>
</evidence>
<organism evidence="15 16">
    <name type="scientific">Prymnesium parvum</name>
    <name type="common">Toxic golden alga</name>
    <dbReference type="NCBI Taxonomy" id="97485"/>
    <lineage>
        <taxon>Eukaryota</taxon>
        <taxon>Haptista</taxon>
        <taxon>Haptophyta</taxon>
        <taxon>Prymnesiophyceae</taxon>
        <taxon>Prymnesiales</taxon>
        <taxon>Prymnesiaceae</taxon>
        <taxon>Prymnesium</taxon>
    </lineage>
</organism>
<dbReference type="GO" id="GO:0006567">
    <property type="term" value="P:L-threonine catabolic process"/>
    <property type="evidence" value="ECO:0007669"/>
    <property type="project" value="InterPro"/>
</dbReference>
<dbReference type="Gene3D" id="3.40.50.1100">
    <property type="match status" value="2"/>
</dbReference>
<evidence type="ECO:0000256" key="13">
    <source>
        <dbReference type="ARBA" id="ARBA00081761"/>
    </source>
</evidence>
<dbReference type="CDD" id="cd04886">
    <property type="entry name" value="ACT_ThrD-II-like"/>
    <property type="match status" value="1"/>
</dbReference>
<dbReference type="Pfam" id="PF00291">
    <property type="entry name" value="PALP"/>
    <property type="match status" value="1"/>
</dbReference>
<dbReference type="PANTHER" id="PTHR48078">
    <property type="entry name" value="THREONINE DEHYDRATASE, MITOCHONDRIAL-RELATED"/>
    <property type="match status" value="1"/>
</dbReference>
<dbReference type="FunFam" id="3.40.50.1100:FF:000041">
    <property type="entry name" value="Threonine ammonia-lyase, variant"/>
    <property type="match status" value="1"/>
</dbReference>
<dbReference type="NCBIfam" id="TIGR01127">
    <property type="entry name" value="ilvA_1Cterm"/>
    <property type="match status" value="1"/>
</dbReference>
<comment type="similarity">
    <text evidence="2">Belongs to the serine/threonine dehydratase family.</text>
</comment>
<evidence type="ECO:0000313" key="16">
    <source>
        <dbReference type="Proteomes" id="UP001515480"/>
    </source>
</evidence>
<dbReference type="SUPFAM" id="SSF55021">
    <property type="entry name" value="ACT-like"/>
    <property type="match status" value="1"/>
</dbReference>
<keyword evidence="16" id="KW-1185">Reference proteome</keyword>
<dbReference type="InterPro" id="IPR050147">
    <property type="entry name" value="Ser/Thr_Dehydratase"/>
</dbReference>
<evidence type="ECO:0000256" key="9">
    <source>
        <dbReference type="ARBA" id="ARBA00066592"/>
    </source>
</evidence>
<dbReference type="GO" id="GO:0003941">
    <property type="term" value="F:L-serine ammonia-lyase activity"/>
    <property type="evidence" value="ECO:0007669"/>
    <property type="project" value="TreeGrafter"/>
</dbReference>
<dbReference type="EC" id="5.1.1.18" evidence="9"/>
<evidence type="ECO:0000256" key="5">
    <source>
        <dbReference type="ARBA" id="ARBA00031418"/>
    </source>
</evidence>
<dbReference type="InterPro" id="IPR036052">
    <property type="entry name" value="TrpB-like_PALP_sf"/>
</dbReference>
<dbReference type="SUPFAM" id="SSF53686">
    <property type="entry name" value="Tryptophan synthase beta subunit-like PLP-dependent enzymes"/>
    <property type="match status" value="1"/>
</dbReference>
<evidence type="ECO:0000256" key="7">
    <source>
        <dbReference type="ARBA" id="ARBA00051769"/>
    </source>
</evidence>
<dbReference type="GO" id="GO:0005524">
    <property type="term" value="F:ATP binding"/>
    <property type="evidence" value="ECO:0007669"/>
    <property type="project" value="UniProtKB-ARBA"/>
</dbReference>
<reference evidence="15 16" key="1">
    <citation type="journal article" date="2024" name="Science">
        <title>Giant polyketide synthase enzymes in the biosynthesis of giant marine polyether toxins.</title>
        <authorList>
            <person name="Fallon T.R."/>
            <person name="Shende V.V."/>
            <person name="Wierzbicki I.H."/>
            <person name="Pendleton A.L."/>
            <person name="Watervoot N.F."/>
            <person name="Auber R.P."/>
            <person name="Gonzalez D.J."/>
            <person name="Wisecaver J.H."/>
            <person name="Moore B.S."/>
        </authorList>
    </citation>
    <scope>NUCLEOTIDE SEQUENCE [LARGE SCALE GENOMIC DNA]</scope>
    <source>
        <strain evidence="15 16">12B1</strain>
    </source>
</reference>
<gene>
    <name evidence="15" type="ORF">AB1Y20_002161</name>
</gene>
<comment type="caution">
    <text evidence="15">The sequence shown here is derived from an EMBL/GenBank/DDBJ whole genome shotgun (WGS) entry which is preliminary data.</text>
</comment>
<dbReference type="EMBL" id="JBGBPQ010000011">
    <property type="protein sequence ID" value="KAL1515540.1"/>
    <property type="molecule type" value="Genomic_DNA"/>
</dbReference>
<evidence type="ECO:0000259" key="14">
    <source>
        <dbReference type="Pfam" id="PF00291"/>
    </source>
</evidence>
<keyword evidence="4" id="KW-0456">Lyase</keyword>
<comment type="catalytic activity">
    <reaction evidence="7">
        <text>L-serine = D-serine</text>
        <dbReference type="Rhea" id="RHEA:10980"/>
        <dbReference type="ChEBI" id="CHEBI:33384"/>
        <dbReference type="ChEBI" id="CHEBI:35247"/>
        <dbReference type="EC" id="5.1.1.18"/>
    </reaction>
</comment>
<evidence type="ECO:0000256" key="2">
    <source>
        <dbReference type="ARBA" id="ARBA00010869"/>
    </source>
</evidence>
<evidence type="ECO:0000256" key="8">
    <source>
        <dbReference type="ARBA" id="ARBA00056426"/>
    </source>
</evidence>
<evidence type="ECO:0000256" key="12">
    <source>
        <dbReference type="ARBA" id="ARBA00081060"/>
    </source>
</evidence>